<evidence type="ECO:0000313" key="2">
    <source>
        <dbReference type="Proteomes" id="UP000005555"/>
    </source>
</evidence>
<comment type="caution">
    <text evidence="1">The sequence shown here is derived from an EMBL/GenBank/DDBJ whole genome shotgun (WGS) entry which is preliminary data.</text>
</comment>
<organism evidence="1 2">
    <name type="scientific">gamma proteobacterium HTCC2207</name>
    <dbReference type="NCBI Taxonomy" id="314287"/>
    <lineage>
        <taxon>Bacteria</taxon>
        <taxon>Pseudomonadati</taxon>
        <taxon>Pseudomonadota</taxon>
        <taxon>Gammaproteobacteria</taxon>
        <taxon>Cellvibrionales</taxon>
        <taxon>Porticoccaceae</taxon>
        <taxon>SAR92 clade</taxon>
    </lineage>
</organism>
<accession>Q1YSM2</accession>
<dbReference type="eggNOG" id="ENOG5032S9B">
    <property type="taxonomic scope" value="Bacteria"/>
</dbReference>
<dbReference type="STRING" id="314287.GB2207_11223"/>
<dbReference type="AlphaFoldDB" id="Q1YSM2"/>
<dbReference type="InterPro" id="IPR022050">
    <property type="entry name" value="T_hemolysin"/>
</dbReference>
<dbReference type="Proteomes" id="UP000005555">
    <property type="component" value="Unassembled WGS sequence"/>
</dbReference>
<protein>
    <recommendedName>
        <fullName evidence="3">Thermostable hemolysin</fullName>
    </recommendedName>
</protein>
<name>Q1YSM2_9GAMM</name>
<evidence type="ECO:0000313" key="1">
    <source>
        <dbReference type="EMBL" id="EAS47184.1"/>
    </source>
</evidence>
<dbReference type="HOGENOM" id="CLU_092721_2_0_6"/>
<dbReference type="EMBL" id="AAPI01000003">
    <property type="protein sequence ID" value="EAS47184.1"/>
    <property type="molecule type" value="Genomic_DNA"/>
</dbReference>
<proteinExistence type="predicted"/>
<evidence type="ECO:0008006" key="3">
    <source>
        <dbReference type="Google" id="ProtNLM"/>
    </source>
</evidence>
<dbReference type="Pfam" id="PF12261">
    <property type="entry name" value="T_hemolysin"/>
    <property type="match status" value="1"/>
</dbReference>
<sequence>MQPLTGKTNSQIAFNIYLNNSAGNTPKELCFYDSQNKGRQSIEGYITRQFQLTHGATINHFMPLLLALNEQGKTSAALGLQTAVGRSLFLQQYLPCAIDESIALHAKVPVALNRIIEIGNLVATRPGASQLLFMLLTKILYLAQYEWVVFTATPMVQKSLERLGFNLTVLADANAEHLIPAEKLNWGSYYEQQPRVLAGNINQGIQALNKGTWPAQLTSYTTTVAQLAAAIGHASSA</sequence>
<keyword evidence="2" id="KW-1185">Reference proteome</keyword>
<reference evidence="1 2" key="1">
    <citation type="submission" date="2006-03" db="EMBL/GenBank/DDBJ databases">
        <authorList>
            <person name="Giovannoni S.J."/>
            <person name="Cho J.-C."/>
            <person name="Ferriera S."/>
            <person name="Johnson J."/>
            <person name="Kravitz S."/>
            <person name="Halpern A."/>
            <person name="Remington K."/>
            <person name="Beeson K."/>
            <person name="Tran B."/>
            <person name="Rogers Y.-H."/>
            <person name="Friedman R."/>
            <person name="Venter J.C."/>
        </authorList>
    </citation>
    <scope>NUCLEOTIDE SEQUENCE [LARGE SCALE GENOMIC DNA]</scope>
    <source>
        <strain evidence="1 2">HTCC2207</strain>
    </source>
</reference>
<gene>
    <name evidence="1" type="ORF">GB2207_11223</name>
</gene>